<sequence length="44" mass="4922">MGVQGVSPLPRNRSAAMTKWRIAHNVMFILFLFLAPGILIEVIL</sequence>
<dbReference type="EMBL" id="LAZR01000313">
    <property type="protein sequence ID" value="KKN75256.1"/>
    <property type="molecule type" value="Genomic_DNA"/>
</dbReference>
<keyword evidence="1" id="KW-0472">Membrane</keyword>
<evidence type="ECO:0000256" key="1">
    <source>
        <dbReference type="SAM" id="Phobius"/>
    </source>
</evidence>
<reference evidence="2" key="1">
    <citation type="journal article" date="2015" name="Nature">
        <title>Complex archaea that bridge the gap between prokaryotes and eukaryotes.</title>
        <authorList>
            <person name="Spang A."/>
            <person name="Saw J.H."/>
            <person name="Jorgensen S.L."/>
            <person name="Zaremba-Niedzwiedzka K."/>
            <person name="Martijn J."/>
            <person name="Lind A.E."/>
            <person name="van Eijk R."/>
            <person name="Schleper C."/>
            <person name="Guy L."/>
            <person name="Ettema T.J."/>
        </authorList>
    </citation>
    <scope>NUCLEOTIDE SEQUENCE</scope>
</reference>
<feature type="transmembrane region" description="Helical" evidence="1">
    <location>
        <begin position="22"/>
        <end position="43"/>
    </location>
</feature>
<dbReference type="AlphaFoldDB" id="A0A0F9VP44"/>
<comment type="caution">
    <text evidence="2">The sequence shown here is derived from an EMBL/GenBank/DDBJ whole genome shotgun (WGS) entry which is preliminary data.</text>
</comment>
<organism evidence="2">
    <name type="scientific">marine sediment metagenome</name>
    <dbReference type="NCBI Taxonomy" id="412755"/>
    <lineage>
        <taxon>unclassified sequences</taxon>
        <taxon>metagenomes</taxon>
        <taxon>ecological metagenomes</taxon>
    </lineage>
</organism>
<protein>
    <submittedName>
        <fullName evidence="2">Uncharacterized protein</fullName>
    </submittedName>
</protein>
<proteinExistence type="predicted"/>
<accession>A0A0F9VP44</accession>
<gene>
    <name evidence="2" type="ORF">LCGC14_0382550</name>
</gene>
<evidence type="ECO:0000313" key="2">
    <source>
        <dbReference type="EMBL" id="KKN75256.1"/>
    </source>
</evidence>
<name>A0A0F9VP44_9ZZZZ</name>
<keyword evidence="1" id="KW-1133">Transmembrane helix</keyword>
<keyword evidence="1" id="KW-0812">Transmembrane</keyword>